<dbReference type="InterPro" id="IPR036425">
    <property type="entry name" value="MoaB/Mog-like_dom_sf"/>
</dbReference>
<feature type="region of interest" description="Disordered" evidence="1">
    <location>
        <begin position="177"/>
        <end position="202"/>
    </location>
</feature>
<sequence>MNLGIKEVFKASYVLNPRKNFAKYIPFLAQCKSEFFFTGSRPFYTMSFSGSRNSDSQADLKQKPLSIAAVLIGNELLSGKTQDSNGSYLAKACFSLGISLKRIETIGDDAASISETINRLCNNHDIVLTSGGVGPTHDDITFEAIANAFGLGCYCDQELYKRQESCFLSMKKRDNRKSFSQKKTTQTSNPLENPDSTISSDANTQNISFNNIVELSAYELESIRRMSTVPVSSKLHYLGSEFWTPVVICRNVCIFPGSPRYFEMMIDRFFSDFKNNSLATLGSVFRNDHFVSFFTRSIHTKLYESDIFKLLETVENKYDVKIGSYPKLDSNQNFSVTLTIDGFNRSEVDNCYSELLSQLSEIENKIRN</sequence>
<proteinExistence type="predicted"/>
<dbReference type="OrthoDB" id="448496at2759"/>
<evidence type="ECO:0000259" key="2">
    <source>
        <dbReference type="SMART" id="SM00852"/>
    </source>
</evidence>
<dbReference type="InterPro" id="IPR056596">
    <property type="entry name" value="FLAD1_M"/>
</dbReference>
<gene>
    <name evidence="3" type="ORF">BB560_007170</name>
</gene>
<evidence type="ECO:0000313" key="3">
    <source>
        <dbReference type="EMBL" id="PVU85064.1"/>
    </source>
</evidence>
<dbReference type="STRING" id="133381.A0A2T9XYF4"/>
<dbReference type="Proteomes" id="UP000245609">
    <property type="component" value="Unassembled WGS sequence"/>
</dbReference>
<dbReference type="PANTHER" id="PTHR47675">
    <property type="entry name" value="MOLYBDOPTERIN BINDING DOMAIN PROTEIN (AFU_ORTHOLOGUE AFUA_5G11210)"/>
    <property type="match status" value="1"/>
</dbReference>
<dbReference type="AlphaFoldDB" id="A0A2T9XYF4"/>
<evidence type="ECO:0000256" key="1">
    <source>
        <dbReference type="SAM" id="MobiDB-lite"/>
    </source>
</evidence>
<name>A0A2T9XYF4_9FUNG</name>
<dbReference type="PANTHER" id="PTHR47675:SF1">
    <property type="entry name" value="MOLYBDOPTERIN BINDING DOMAIN PROTEIN (AFU_ORTHOLOGUE AFUA_5G11210)"/>
    <property type="match status" value="1"/>
</dbReference>
<dbReference type="EMBL" id="MBFS01003743">
    <property type="protein sequence ID" value="PVU85064.1"/>
    <property type="molecule type" value="Genomic_DNA"/>
</dbReference>
<comment type="caution">
    <text evidence="3">The sequence shown here is derived from an EMBL/GenBank/DDBJ whole genome shotgun (WGS) entry which is preliminary data.</text>
</comment>
<feature type="domain" description="MoaB/Mog" evidence="2">
    <location>
        <begin position="68"/>
        <end position="276"/>
    </location>
</feature>
<accession>A0A2T9XYF4</accession>
<dbReference type="Pfam" id="PF24102">
    <property type="entry name" value="FLAD1_M"/>
    <property type="match status" value="1"/>
</dbReference>
<dbReference type="Gene3D" id="3.40.980.10">
    <property type="entry name" value="MoaB/Mog-like domain"/>
    <property type="match status" value="1"/>
</dbReference>
<organism evidence="3 4">
    <name type="scientific">Smittium megazygosporum</name>
    <dbReference type="NCBI Taxonomy" id="133381"/>
    <lineage>
        <taxon>Eukaryota</taxon>
        <taxon>Fungi</taxon>
        <taxon>Fungi incertae sedis</taxon>
        <taxon>Zoopagomycota</taxon>
        <taxon>Kickxellomycotina</taxon>
        <taxon>Harpellomycetes</taxon>
        <taxon>Harpellales</taxon>
        <taxon>Legeriomycetaceae</taxon>
        <taxon>Smittium</taxon>
    </lineage>
</organism>
<keyword evidence="4" id="KW-1185">Reference proteome</keyword>
<protein>
    <recommendedName>
        <fullName evidence="2">MoaB/Mog domain-containing protein</fullName>
    </recommendedName>
</protein>
<dbReference type="GO" id="GO:0047884">
    <property type="term" value="F:FAD diphosphatase activity"/>
    <property type="evidence" value="ECO:0007669"/>
    <property type="project" value="TreeGrafter"/>
</dbReference>
<dbReference type="InterPro" id="IPR001453">
    <property type="entry name" value="MoaB/Mog_dom"/>
</dbReference>
<feature type="compositionally biased region" description="Polar residues" evidence="1">
    <location>
        <begin position="181"/>
        <end position="202"/>
    </location>
</feature>
<dbReference type="GO" id="GO:0042726">
    <property type="term" value="P:flavin-containing compound metabolic process"/>
    <property type="evidence" value="ECO:0007669"/>
    <property type="project" value="TreeGrafter"/>
</dbReference>
<dbReference type="Pfam" id="PF00994">
    <property type="entry name" value="MoCF_biosynth"/>
    <property type="match status" value="1"/>
</dbReference>
<evidence type="ECO:0000313" key="4">
    <source>
        <dbReference type="Proteomes" id="UP000245609"/>
    </source>
</evidence>
<dbReference type="SMART" id="SM00852">
    <property type="entry name" value="MoCF_biosynth"/>
    <property type="match status" value="1"/>
</dbReference>
<dbReference type="SUPFAM" id="SSF53218">
    <property type="entry name" value="Molybdenum cofactor biosynthesis proteins"/>
    <property type="match status" value="1"/>
</dbReference>
<reference evidence="3 4" key="1">
    <citation type="journal article" date="2018" name="MBio">
        <title>Comparative Genomics Reveals the Core Gene Toolbox for the Fungus-Insect Symbiosis.</title>
        <authorList>
            <person name="Wang Y."/>
            <person name="Stata M."/>
            <person name="Wang W."/>
            <person name="Stajich J.E."/>
            <person name="White M.M."/>
            <person name="Moncalvo J.M."/>
        </authorList>
    </citation>
    <scope>NUCLEOTIDE SEQUENCE [LARGE SCALE GENOMIC DNA]</scope>
    <source>
        <strain evidence="3 4">SC-DP-2</strain>
    </source>
</reference>